<evidence type="ECO:0000313" key="5">
    <source>
        <dbReference type="Proteomes" id="UP000319257"/>
    </source>
</evidence>
<reference evidence="4 5" key="1">
    <citation type="submission" date="2019-06" db="EMBL/GenBank/DDBJ databases">
        <title>Draft genome sequence of the filamentous fungus Phialemoniopsis curvata isolated from diesel fuel.</title>
        <authorList>
            <person name="Varaljay V.A."/>
            <person name="Lyon W.J."/>
            <person name="Crouch A.L."/>
            <person name="Drake C.E."/>
            <person name="Hollomon J.M."/>
            <person name="Nadeau L.J."/>
            <person name="Nunn H.S."/>
            <person name="Stevenson B.S."/>
            <person name="Bojanowski C.L."/>
            <person name="Crookes-Goodson W.J."/>
        </authorList>
    </citation>
    <scope>NUCLEOTIDE SEQUENCE [LARGE SCALE GENOMIC DNA]</scope>
    <source>
        <strain evidence="4 5">D216</strain>
    </source>
</reference>
<evidence type="ECO:0000256" key="2">
    <source>
        <dbReference type="ARBA" id="ARBA00022857"/>
    </source>
</evidence>
<dbReference type="PANTHER" id="PTHR43180">
    <property type="entry name" value="3-OXOACYL-(ACYL-CARRIER-PROTEIN) REDUCTASE (AFU_ORTHOLOGUE AFUA_6G11210)"/>
    <property type="match status" value="1"/>
</dbReference>
<dbReference type="InterPro" id="IPR002347">
    <property type="entry name" value="SDR_fam"/>
</dbReference>
<dbReference type="InParanoid" id="A0A507BED6"/>
<dbReference type="SUPFAM" id="SSF51735">
    <property type="entry name" value="NAD(P)-binding Rossmann-fold domains"/>
    <property type="match status" value="1"/>
</dbReference>
<dbReference type="RefSeq" id="XP_030998835.1">
    <property type="nucleotide sequence ID" value="XM_031137521.1"/>
</dbReference>
<dbReference type="CDD" id="cd05233">
    <property type="entry name" value="SDR_c"/>
    <property type="match status" value="1"/>
</dbReference>
<dbReference type="OrthoDB" id="4131217at2759"/>
<keyword evidence="3" id="KW-0560">Oxidoreductase</keyword>
<dbReference type="Pfam" id="PF13561">
    <property type="entry name" value="adh_short_C2"/>
    <property type="match status" value="1"/>
</dbReference>
<dbReference type="PRINTS" id="PR00080">
    <property type="entry name" value="SDRFAMILY"/>
</dbReference>
<dbReference type="Proteomes" id="UP000319257">
    <property type="component" value="Unassembled WGS sequence"/>
</dbReference>
<proteinExistence type="inferred from homology"/>
<evidence type="ECO:0000313" key="4">
    <source>
        <dbReference type="EMBL" id="TPX17124.1"/>
    </source>
</evidence>
<dbReference type="AlphaFoldDB" id="A0A507BED6"/>
<dbReference type="FunFam" id="3.40.50.720:FF:000084">
    <property type="entry name" value="Short-chain dehydrogenase reductase"/>
    <property type="match status" value="1"/>
</dbReference>
<gene>
    <name evidence="4" type="ORF">E0L32_003242</name>
</gene>
<dbReference type="PROSITE" id="PS00061">
    <property type="entry name" value="ADH_SHORT"/>
    <property type="match status" value="1"/>
</dbReference>
<accession>A0A507BED6</accession>
<dbReference type="GO" id="GO:0016491">
    <property type="term" value="F:oxidoreductase activity"/>
    <property type="evidence" value="ECO:0007669"/>
    <property type="project" value="UniProtKB-KW"/>
</dbReference>
<dbReference type="Gene3D" id="3.40.50.720">
    <property type="entry name" value="NAD(P)-binding Rossmann-like Domain"/>
    <property type="match status" value="1"/>
</dbReference>
<evidence type="ECO:0000256" key="1">
    <source>
        <dbReference type="ARBA" id="ARBA00006484"/>
    </source>
</evidence>
<keyword evidence="2" id="KW-0521">NADP</keyword>
<evidence type="ECO:0000256" key="3">
    <source>
        <dbReference type="ARBA" id="ARBA00023002"/>
    </source>
</evidence>
<dbReference type="GeneID" id="41970689"/>
<dbReference type="InterPro" id="IPR020904">
    <property type="entry name" value="Sc_DH/Rdtase_CS"/>
</dbReference>
<dbReference type="PANTHER" id="PTHR43180:SF66">
    <property type="entry name" value="SHORT-CHAIN DEHYDROGENASE_REDUCTASE FAMILY PROTEIN"/>
    <property type="match status" value="1"/>
</dbReference>
<comment type="similarity">
    <text evidence="1">Belongs to the short-chain dehydrogenases/reductases (SDR) family.</text>
</comment>
<dbReference type="InterPro" id="IPR036291">
    <property type="entry name" value="NAD(P)-bd_dom_sf"/>
</dbReference>
<name>A0A507BED6_9PEZI</name>
<organism evidence="4 5">
    <name type="scientific">Thyridium curvatum</name>
    <dbReference type="NCBI Taxonomy" id="1093900"/>
    <lineage>
        <taxon>Eukaryota</taxon>
        <taxon>Fungi</taxon>
        <taxon>Dikarya</taxon>
        <taxon>Ascomycota</taxon>
        <taxon>Pezizomycotina</taxon>
        <taxon>Sordariomycetes</taxon>
        <taxon>Sordariomycetidae</taxon>
        <taxon>Thyridiales</taxon>
        <taxon>Thyridiaceae</taxon>
        <taxon>Thyridium</taxon>
    </lineage>
</organism>
<dbReference type="STRING" id="1093900.A0A507BED6"/>
<sequence>MADAAKRRLQAIGQQLAPAAGNNDTFEGIARIKHVAGASNGLRVGGKVVIITGANSVLGIGRASAHQFAQNGAKAVYLCDFDETHLETHKREIQSLYRGVEVHTRRFDAADEEAVKGVINDALSRYGRLDVFFANAGIVGAHASFTDIDEQNFMQTLRVNTLGPFLAAKHAVPAMKKTSSDKPVSSGSIIMTASVAGLRSNAGSTPYSASKAAVVSMAQTMAYQLAGTGIRVNALCPGLIETGMTAVVFETARARGTEKKIGQLNPLKRGGHADEIARVALFLGSDESSYVNGQAWAVDGGLSAGHPYVQGKMG</sequence>
<keyword evidence="5" id="KW-1185">Reference proteome</keyword>
<dbReference type="EMBL" id="SKBQ01000014">
    <property type="protein sequence ID" value="TPX17124.1"/>
    <property type="molecule type" value="Genomic_DNA"/>
</dbReference>
<protein>
    <submittedName>
        <fullName evidence="4">Uncharacterized protein</fullName>
    </submittedName>
</protein>
<dbReference type="PRINTS" id="PR00081">
    <property type="entry name" value="GDHRDH"/>
</dbReference>
<comment type="caution">
    <text evidence="4">The sequence shown here is derived from an EMBL/GenBank/DDBJ whole genome shotgun (WGS) entry which is preliminary data.</text>
</comment>